<dbReference type="PANTHER" id="PTHR34568:SF1">
    <property type="entry name" value="DNA BINDING PROTEIN"/>
    <property type="match status" value="1"/>
</dbReference>
<proteinExistence type="predicted"/>
<gene>
    <name evidence="2" type="ORF">IEQ34_010373</name>
</gene>
<dbReference type="InterPro" id="IPR058942">
    <property type="entry name" value="AT3G52170-like"/>
</dbReference>
<reference evidence="2 3" key="1">
    <citation type="journal article" date="2021" name="Hortic Res">
        <title>Chromosome-scale assembly of the Dendrobium chrysotoxum genome enhances the understanding of orchid evolution.</title>
        <authorList>
            <person name="Zhang Y."/>
            <person name="Zhang G.Q."/>
            <person name="Zhang D."/>
            <person name="Liu X.D."/>
            <person name="Xu X.Y."/>
            <person name="Sun W.H."/>
            <person name="Yu X."/>
            <person name="Zhu X."/>
            <person name="Wang Z.W."/>
            <person name="Zhao X."/>
            <person name="Zhong W.Y."/>
            <person name="Chen H."/>
            <person name="Yin W.L."/>
            <person name="Huang T."/>
            <person name="Niu S.C."/>
            <person name="Liu Z.J."/>
        </authorList>
    </citation>
    <scope>NUCLEOTIDE SEQUENCE [LARGE SCALE GENOMIC DNA]</scope>
    <source>
        <strain evidence="2">Lindl</strain>
    </source>
</reference>
<comment type="caution">
    <text evidence="2">The sequence shown here is derived from an EMBL/GenBank/DDBJ whole genome shotgun (WGS) entry which is preliminary data.</text>
</comment>
<dbReference type="EMBL" id="JAGFBR010000009">
    <property type="protein sequence ID" value="KAH0462798.1"/>
    <property type="molecule type" value="Genomic_DNA"/>
</dbReference>
<organism evidence="2 3">
    <name type="scientific">Dendrobium chrysotoxum</name>
    <name type="common">Orchid</name>
    <dbReference type="NCBI Taxonomy" id="161865"/>
    <lineage>
        <taxon>Eukaryota</taxon>
        <taxon>Viridiplantae</taxon>
        <taxon>Streptophyta</taxon>
        <taxon>Embryophyta</taxon>
        <taxon>Tracheophyta</taxon>
        <taxon>Spermatophyta</taxon>
        <taxon>Magnoliopsida</taxon>
        <taxon>Liliopsida</taxon>
        <taxon>Asparagales</taxon>
        <taxon>Orchidaceae</taxon>
        <taxon>Epidendroideae</taxon>
        <taxon>Malaxideae</taxon>
        <taxon>Dendrobiinae</taxon>
        <taxon>Dendrobium</taxon>
    </lineage>
</organism>
<dbReference type="Pfam" id="PF25896">
    <property type="entry name" value="HTH_AT3G52170"/>
    <property type="match status" value="1"/>
</dbReference>
<dbReference type="Proteomes" id="UP000775213">
    <property type="component" value="Unassembled WGS sequence"/>
</dbReference>
<dbReference type="InterPro" id="IPR058941">
    <property type="entry name" value="HTH_AT3G52170-like"/>
</dbReference>
<keyword evidence="3" id="KW-1185">Reference proteome</keyword>
<sequence length="531" mass="58371">MQGVTVSWVGQSFSLPKCSASRENKSRIRRTKEERRTMVMSFIKKYQSSNNGKFPSLNLTHKEVGGSFYTIREIVRDIIQENKVLGPGNPSSKLLNLQYYTEEETDTSSFLDVRGNISISGIGNRVDHVHGEVDSSMEPQEVTSDVNIEINKAGAQVRFGTHMNENFSWQVKNGETNLIEDSANGSVLHEELINTGTRESNVHSLTAKKDDAWGSDEQINTEVQPNSLEDIGIQGAKQSLSLYPTGSGNFLVESELTNEDTQNKISVRTNCFEENTNISETSVNESLPGTSMLFSDIVDDQSNGHRDNHGVLTLVDDTLDQDVSSETVVLAVSNTPQIIRSAHKVHLPPEPFLKRTAIYSSELETVSSNSTFSSSKTSISANKGDVPFIPVDKEPFTSIEQSREIASSSEQGIDVAEGQCVDNFVLQTTRSPAPGATENDLKLVDKSSSLVDAVKESENASGKLLEPVIQEADRLDFKTEKQSGAFSTVNGGDTMSSSNEETNKVSEMLQKISLWNAIKAFIASFIRFWSD</sequence>
<dbReference type="AlphaFoldDB" id="A0AAV7H569"/>
<name>A0AAV7H569_DENCH</name>
<dbReference type="PANTHER" id="PTHR34568">
    <property type="entry name" value="RRM DOMAIN-CONTAINING PROTEIN"/>
    <property type="match status" value="1"/>
</dbReference>
<evidence type="ECO:0000313" key="2">
    <source>
        <dbReference type="EMBL" id="KAH0462798.1"/>
    </source>
</evidence>
<feature type="domain" description="AT3G52170-like helix-turn-helix" evidence="1">
    <location>
        <begin position="31"/>
        <end position="79"/>
    </location>
</feature>
<accession>A0AAV7H569</accession>
<evidence type="ECO:0000259" key="1">
    <source>
        <dbReference type="Pfam" id="PF25896"/>
    </source>
</evidence>
<evidence type="ECO:0000313" key="3">
    <source>
        <dbReference type="Proteomes" id="UP000775213"/>
    </source>
</evidence>
<protein>
    <recommendedName>
        <fullName evidence="1">AT3G52170-like helix-turn-helix domain-containing protein</fullName>
    </recommendedName>
</protein>